<evidence type="ECO:0000313" key="2">
    <source>
        <dbReference type="EMBL" id="KZT71232.1"/>
    </source>
</evidence>
<evidence type="ECO:0000313" key="3">
    <source>
        <dbReference type="Proteomes" id="UP000076727"/>
    </source>
</evidence>
<gene>
    <name evidence="2" type="ORF">DAEQUDRAFT_810191</name>
</gene>
<feature type="transmembrane region" description="Helical" evidence="1">
    <location>
        <begin position="69"/>
        <end position="93"/>
    </location>
</feature>
<reference evidence="2 3" key="1">
    <citation type="journal article" date="2016" name="Mol. Biol. Evol.">
        <title>Comparative Genomics of Early-Diverging Mushroom-Forming Fungi Provides Insights into the Origins of Lignocellulose Decay Capabilities.</title>
        <authorList>
            <person name="Nagy L.G."/>
            <person name="Riley R."/>
            <person name="Tritt A."/>
            <person name="Adam C."/>
            <person name="Daum C."/>
            <person name="Floudas D."/>
            <person name="Sun H."/>
            <person name="Yadav J.S."/>
            <person name="Pangilinan J."/>
            <person name="Larsson K.H."/>
            <person name="Matsuura K."/>
            <person name="Barry K."/>
            <person name="Labutti K."/>
            <person name="Kuo R."/>
            <person name="Ohm R.A."/>
            <person name="Bhattacharya S.S."/>
            <person name="Shirouzu T."/>
            <person name="Yoshinaga Y."/>
            <person name="Martin F.M."/>
            <person name="Grigoriev I.V."/>
            <person name="Hibbett D.S."/>
        </authorList>
    </citation>
    <scope>NUCLEOTIDE SEQUENCE [LARGE SCALE GENOMIC DNA]</scope>
    <source>
        <strain evidence="2 3">L-15889</strain>
    </source>
</reference>
<keyword evidence="3" id="KW-1185">Reference proteome</keyword>
<dbReference type="STRING" id="1314783.A0A165RW93"/>
<feature type="transmembrane region" description="Helical" evidence="1">
    <location>
        <begin position="250"/>
        <end position="275"/>
    </location>
</feature>
<protein>
    <submittedName>
        <fullName evidence="2">Uncharacterized protein</fullName>
    </submittedName>
</protein>
<proteinExistence type="predicted"/>
<feature type="transmembrane region" description="Helical" evidence="1">
    <location>
        <begin position="149"/>
        <end position="172"/>
    </location>
</feature>
<dbReference type="OrthoDB" id="2756618at2759"/>
<keyword evidence="1" id="KW-0472">Membrane</keyword>
<feature type="transmembrane region" description="Helical" evidence="1">
    <location>
        <begin position="178"/>
        <end position="201"/>
    </location>
</feature>
<evidence type="ECO:0000256" key="1">
    <source>
        <dbReference type="SAM" id="Phobius"/>
    </source>
</evidence>
<feature type="transmembrane region" description="Helical" evidence="1">
    <location>
        <begin position="222"/>
        <end position="244"/>
    </location>
</feature>
<dbReference type="EMBL" id="KV429047">
    <property type="protein sequence ID" value="KZT71232.1"/>
    <property type="molecule type" value="Genomic_DNA"/>
</dbReference>
<sequence length="313" mass="33972">MPSDFAACMNHADPGRMTAVLAANLASFCIESLLCGVFDFLTIVSIYLCTLRTRQHPARSGRPELTASVIMACGVLLLAVTAHWILSVCRLFLGLGGRARVVSAAAEYFSDTAQPVFVAEVFLVALSILLADAILVFRLWIVWSRNRIVVVPPLCGLVILLACGVGSVYSAADKIRDGAWTMAGLICTLCTTLYCSCMIAGKLIHTQCHTQRAGVHLKLFSIVHIFIESAAFYTAWTLFFIITFGTRSPVAYVGVACLPATAGVACTLINFRICLGRFSMDREGRPGSATWEQTPQFTTWIPEWVSETCDGVV</sequence>
<keyword evidence="1" id="KW-1133">Transmembrane helix</keyword>
<feature type="transmembrane region" description="Helical" evidence="1">
    <location>
        <begin position="20"/>
        <end position="48"/>
    </location>
</feature>
<feature type="transmembrane region" description="Helical" evidence="1">
    <location>
        <begin position="113"/>
        <end position="137"/>
    </location>
</feature>
<name>A0A165RW93_9APHY</name>
<dbReference type="AlphaFoldDB" id="A0A165RW93"/>
<accession>A0A165RW93</accession>
<keyword evidence="1" id="KW-0812">Transmembrane</keyword>
<dbReference type="Proteomes" id="UP000076727">
    <property type="component" value="Unassembled WGS sequence"/>
</dbReference>
<organism evidence="2 3">
    <name type="scientific">Daedalea quercina L-15889</name>
    <dbReference type="NCBI Taxonomy" id="1314783"/>
    <lineage>
        <taxon>Eukaryota</taxon>
        <taxon>Fungi</taxon>
        <taxon>Dikarya</taxon>
        <taxon>Basidiomycota</taxon>
        <taxon>Agaricomycotina</taxon>
        <taxon>Agaricomycetes</taxon>
        <taxon>Polyporales</taxon>
        <taxon>Fomitopsis</taxon>
    </lineage>
</organism>